<feature type="signal peptide" evidence="1">
    <location>
        <begin position="1"/>
        <end position="22"/>
    </location>
</feature>
<evidence type="ECO:0000256" key="1">
    <source>
        <dbReference type="SAM" id="SignalP"/>
    </source>
</evidence>
<sequence length="129" mass="14450">MKRRNSSSAAVLLATTFPSSLAIDAAALTRDMLSRLGKHLKHSHRTKLLQILCKLWSYMRENSASVKMIKIVYDSAWRKEMVANDTDAVESASVSEGVCKSRVPDKVKETHRKVMVAYYPDSGCNLPCF</sequence>
<dbReference type="Proteomes" id="UP000813462">
    <property type="component" value="Unassembled WGS sequence"/>
</dbReference>
<comment type="caution">
    <text evidence="2">The sequence shown here is derived from an EMBL/GenBank/DDBJ whole genome shotgun (WGS) entry which is preliminary data.</text>
</comment>
<proteinExistence type="predicted"/>
<name>A0A978VP98_ZIZJJ</name>
<dbReference type="EMBL" id="JAEACU010000003">
    <property type="protein sequence ID" value="KAH7537373.1"/>
    <property type="molecule type" value="Genomic_DNA"/>
</dbReference>
<organism evidence="2 3">
    <name type="scientific">Ziziphus jujuba var. spinosa</name>
    <dbReference type="NCBI Taxonomy" id="714518"/>
    <lineage>
        <taxon>Eukaryota</taxon>
        <taxon>Viridiplantae</taxon>
        <taxon>Streptophyta</taxon>
        <taxon>Embryophyta</taxon>
        <taxon>Tracheophyta</taxon>
        <taxon>Spermatophyta</taxon>
        <taxon>Magnoliopsida</taxon>
        <taxon>eudicotyledons</taxon>
        <taxon>Gunneridae</taxon>
        <taxon>Pentapetalae</taxon>
        <taxon>rosids</taxon>
        <taxon>fabids</taxon>
        <taxon>Rosales</taxon>
        <taxon>Rhamnaceae</taxon>
        <taxon>Paliureae</taxon>
        <taxon>Ziziphus</taxon>
    </lineage>
</organism>
<evidence type="ECO:0000313" key="3">
    <source>
        <dbReference type="Proteomes" id="UP000813462"/>
    </source>
</evidence>
<reference evidence="2" key="1">
    <citation type="journal article" date="2021" name="Front. Plant Sci.">
        <title>Chromosome-Scale Genome Assembly for Chinese Sour Jujube and Insights Into Its Genome Evolution and Domestication Signature.</title>
        <authorList>
            <person name="Shen L.-Y."/>
            <person name="Luo H."/>
            <person name="Wang X.-L."/>
            <person name="Wang X.-M."/>
            <person name="Qiu X.-J."/>
            <person name="Liu H."/>
            <person name="Zhou S.-S."/>
            <person name="Jia K.-H."/>
            <person name="Nie S."/>
            <person name="Bao Y.-T."/>
            <person name="Zhang R.-G."/>
            <person name="Yun Q.-Z."/>
            <person name="Chai Y.-H."/>
            <person name="Lu J.-Y."/>
            <person name="Li Y."/>
            <person name="Zhao S.-W."/>
            <person name="Mao J.-F."/>
            <person name="Jia S.-G."/>
            <person name="Mao Y.-M."/>
        </authorList>
    </citation>
    <scope>NUCLEOTIDE SEQUENCE</scope>
    <source>
        <strain evidence="2">AT0</strain>
        <tissue evidence="2">Leaf</tissue>
    </source>
</reference>
<dbReference type="AlphaFoldDB" id="A0A978VP98"/>
<evidence type="ECO:0000313" key="2">
    <source>
        <dbReference type="EMBL" id="KAH7537373.1"/>
    </source>
</evidence>
<gene>
    <name evidence="2" type="ORF">FEM48_Zijuj03G0085600</name>
</gene>
<accession>A0A978VP98</accession>
<feature type="chain" id="PRO_5037724557" evidence="1">
    <location>
        <begin position="23"/>
        <end position="129"/>
    </location>
</feature>
<protein>
    <submittedName>
        <fullName evidence="2">Uncharacterized protein</fullName>
    </submittedName>
</protein>
<keyword evidence="1" id="KW-0732">Signal</keyword>